<dbReference type="SUPFAM" id="SSF53474">
    <property type="entry name" value="alpha/beta-Hydrolases"/>
    <property type="match status" value="1"/>
</dbReference>
<dbReference type="GO" id="GO:0016787">
    <property type="term" value="F:hydrolase activity"/>
    <property type="evidence" value="ECO:0007669"/>
    <property type="project" value="UniProtKB-KW"/>
</dbReference>
<sequence>MSAQATPIGPSTTTPKLRTYVPPRVSWGTCSDAGLRQSGARCGLMTVPLDYAQPKGPKIKIALSWIKHTTADSSAQGLMLVNPGGPGASGLALSQIGQWVPKGAGDAYDWIGFDPRGVGASQPRLNCDGNYFPYNRPDYSDPAQEQVWRDKAAGYAAKCDAAGGALLDHMTTRDWVRDMESIRTLFRAQQINFYGFSYGTYLGQAYATAYPSRVRRMVWDGVVDWKDAWYEANFAQDPAFEKNLNIYFGWIAQNNTTYGLGTTAAAVRANWQSLLDASRQSPLGGKLGPDEWLDSFVSAAYYVYDWPGLAQDFVAAKNGSYAPMIARYDGANGSGPGSDNTYAVYNAVQCTDAPFPADWTTWKARTTQVAQTAPFLTWSNTWYNAPCLTWGAKQATTRPTMKDVGVPPILLISETNDAATPIAGARTARATFRNSRLIEGLKGTTHASSLSGVRCVDYAIADYLINGKLPPRLAGDVSDLKCGAVPPPSPASAMARGAARSDRLPADLRAIITDQPVRR</sequence>
<dbReference type="AlphaFoldDB" id="A0A849HPI0"/>
<reference evidence="5 6" key="1">
    <citation type="submission" date="2020-04" db="EMBL/GenBank/DDBJ databases">
        <title>Knoellia sp. isolate from air conditioner.</title>
        <authorList>
            <person name="Chea S."/>
            <person name="Kim D.-U."/>
        </authorList>
    </citation>
    <scope>NUCLEOTIDE SEQUENCE [LARGE SCALE GENOMIC DNA]</scope>
    <source>
        <strain evidence="5 6">DB2414S</strain>
    </source>
</reference>
<accession>A0A849HPI0</accession>
<evidence type="ECO:0000256" key="2">
    <source>
        <dbReference type="ARBA" id="ARBA00022729"/>
    </source>
</evidence>
<proteinExistence type="inferred from homology"/>
<keyword evidence="6" id="KW-1185">Reference proteome</keyword>
<dbReference type="EMBL" id="JABEPQ010000002">
    <property type="protein sequence ID" value="NNM46517.1"/>
    <property type="molecule type" value="Genomic_DNA"/>
</dbReference>
<dbReference type="InterPro" id="IPR000073">
    <property type="entry name" value="AB_hydrolase_1"/>
</dbReference>
<evidence type="ECO:0000256" key="3">
    <source>
        <dbReference type="ARBA" id="ARBA00022801"/>
    </source>
</evidence>
<keyword evidence="3 5" id="KW-0378">Hydrolase</keyword>
<dbReference type="Proteomes" id="UP000588586">
    <property type="component" value="Unassembled WGS sequence"/>
</dbReference>
<dbReference type="Pfam" id="PF00561">
    <property type="entry name" value="Abhydrolase_1"/>
    <property type="match status" value="1"/>
</dbReference>
<dbReference type="InterPro" id="IPR029058">
    <property type="entry name" value="AB_hydrolase_fold"/>
</dbReference>
<dbReference type="PANTHER" id="PTHR43248:SF29">
    <property type="entry name" value="TRIPEPTIDYL AMINOPEPTIDASE"/>
    <property type="match status" value="1"/>
</dbReference>
<keyword evidence="2" id="KW-0732">Signal</keyword>
<dbReference type="Gene3D" id="3.40.50.1820">
    <property type="entry name" value="alpha/beta hydrolase"/>
    <property type="match status" value="1"/>
</dbReference>
<protein>
    <submittedName>
        <fullName evidence="5">Alpha/beta fold hydrolase</fullName>
    </submittedName>
</protein>
<feature type="domain" description="AB hydrolase-1" evidence="4">
    <location>
        <begin position="78"/>
        <end position="437"/>
    </location>
</feature>
<dbReference type="InterPro" id="IPR051601">
    <property type="entry name" value="Serine_prot/Carboxylest_S33"/>
</dbReference>
<organism evidence="5 6">
    <name type="scientific">Knoellia koreensis</name>
    <dbReference type="NCBI Taxonomy" id="2730921"/>
    <lineage>
        <taxon>Bacteria</taxon>
        <taxon>Bacillati</taxon>
        <taxon>Actinomycetota</taxon>
        <taxon>Actinomycetes</taxon>
        <taxon>Micrococcales</taxon>
        <taxon>Intrasporangiaceae</taxon>
        <taxon>Knoellia</taxon>
    </lineage>
</organism>
<dbReference type="PANTHER" id="PTHR43248">
    <property type="entry name" value="2-SUCCINYL-6-HYDROXY-2,4-CYCLOHEXADIENE-1-CARBOXYLATE SYNTHASE"/>
    <property type="match status" value="1"/>
</dbReference>
<evidence type="ECO:0000256" key="1">
    <source>
        <dbReference type="ARBA" id="ARBA00010088"/>
    </source>
</evidence>
<evidence type="ECO:0000259" key="4">
    <source>
        <dbReference type="Pfam" id="PF00561"/>
    </source>
</evidence>
<evidence type="ECO:0000313" key="5">
    <source>
        <dbReference type="EMBL" id="NNM46517.1"/>
    </source>
</evidence>
<evidence type="ECO:0000313" key="6">
    <source>
        <dbReference type="Proteomes" id="UP000588586"/>
    </source>
</evidence>
<comment type="similarity">
    <text evidence="1">Belongs to the peptidase S33 family.</text>
</comment>
<comment type="caution">
    <text evidence="5">The sequence shown here is derived from an EMBL/GenBank/DDBJ whole genome shotgun (WGS) entry which is preliminary data.</text>
</comment>
<gene>
    <name evidence="5" type="ORF">HJG52_10930</name>
</gene>
<name>A0A849HPI0_9MICO</name>